<evidence type="ECO:0000313" key="2">
    <source>
        <dbReference type="Proteomes" id="UP000469385"/>
    </source>
</evidence>
<sequence>MGVTLWLVRHAVTLAAPGLCYGRLDLPAAGPATRAAAQALARALPPATPLRRSPAQRCRQLAEALAELRPDLPAAIVDERLHEMDFGAWEGRPWEAIGAPALAAWTADFACHAPGGGETVQALLARVGRALADARAARQPGAWITHAGVIRACRLIARGVDRVELAADWPREPVPFGSWETIDLA</sequence>
<evidence type="ECO:0000313" key="1">
    <source>
        <dbReference type="EMBL" id="MVQ30343.1"/>
    </source>
</evidence>
<dbReference type="Proteomes" id="UP000469385">
    <property type="component" value="Unassembled WGS sequence"/>
</dbReference>
<dbReference type="SMART" id="SM00855">
    <property type="entry name" value="PGAM"/>
    <property type="match status" value="1"/>
</dbReference>
<protein>
    <submittedName>
        <fullName evidence="1">Phosphoglycerate kinase</fullName>
    </submittedName>
</protein>
<keyword evidence="1" id="KW-0808">Transferase</keyword>
<comment type="caution">
    <text evidence="1">The sequence shown here is derived from an EMBL/GenBank/DDBJ whole genome shotgun (WGS) entry which is preliminary data.</text>
</comment>
<gene>
    <name evidence="1" type="ORF">GON04_12845</name>
</gene>
<keyword evidence="2" id="KW-1185">Reference proteome</keyword>
<keyword evidence="1" id="KW-0418">Kinase</keyword>
<dbReference type="AlphaFoldDB" id="A0A6N8IWI3"/>
<reference evidence="1 2" key="1">
    <citation type="submission" date="2019-12" db="EMBL/GenBank/DDBJ databases">
        <authorList>
            <person name="Huq M.A."/>
        </authorList>
    </citation>
    <scope>NUCLEOTIDE SEQUENCE [LARGE SCALE GENOMIC DNA]</scope>
    <source>
        <strain evidence="1 2">MAH-25</strain>
    </source>
</reference>
<name>A0A6N8IWI3_9BURK</name>
<proteinExistence type="predicted"/>
<dbReference type="Pfam" id="PF00300">
    <property type="entry name" value="His_Phos_1"/>
    <property type="match status" value="1"/>
</dbReference>
<dbReference type="GO" id="GO:0016301">
    <property type="term" value="F:kinase activity"/>
    <property type="evidence" value="ECO:0007669"/>
    <property type="project" value="UniProtKB-KW"/>
</dbReference>
<dbReference type="SUPFAM" id="SSF53254">
    <property type="entry name" value="Phosphoglycerate mutase-like"/>
    <property type="match status" value="1"/>
</dbReference>
<dbReference type="RefSeq" id="WP_157398239.1">
    <property type="nucleotide sequence ID" value="NZ_WSEL01000003.1"/>
</dbReference>
<dbReference type="Gene3D" id="3.40.50.1240">
    <property type="entry name" value="Phosphoglycerate mutase-like"/>
    <property type="match status" value="1"/>
</dbReference>
<organism evidence="1 2">
    <name type="scientific">Ramlibacter pinisoli</name>
    <dbReference type="NCBI Taxonomy" id="2682844"/>
    <lineage>
        <taxon>Bacteria</taxon>
        <taxon>Pseudomonadati</taxon>
        <taxon>Pseudomonadota</taxon>
        <taxon>Betaproteobacteria</taxon>
        <taxon>Burkholderiales</taxon>
        <taxon>Comamonadaceae</taxon>
        <taxon>Ramlibacter</taxon>
    </lineage>
</organism>
<dbReference type="InterPro" id="IPR029033">
    <property type="entry name" value="His_PPase_superfam"/>
</dbReference>
<dbReference type="EMBL" id="WSEL01000003">
    <property type="protein sequence ID" value="MVQ30343.1"/>
    <property type="molecule type" value="Genomic_DNA"/>
</dbReference>
<accession>A0A6N8IWI3</accession>
<dbReference type="InterPro" id="IPR013078">
    <property type="entry name" value="His_Pase_superF_clade-1"/>
</dbReference>